<feature type="transmembrane region" description="Helical" evidence="3">
    <location>
        <begin position="581"/>
        <end position="604"/>
    </location>
</feature>
<dbReference type="Pfam" id="PF12796">
    <property type="entry name" value="Ank_2"/>
    <property type="match status" value="1"/>
</dbReference>
<evidence type="ECO:0000313" key="7">
    <source>
        <dbReference type="Proteomes" id="UP000501690"/>
    </source>
</evidence>
<dbReference type="InterPro" id="IPR025314">
    <property type="entry name" value="DUF4219"/>
</dbReference>
<feature type="domain" description="PGG" evidence="5">
    <location>
        <begin position="535"/>
        <end position="649"/>
    </location>
</feature>
<dbReference type="InterPro" id="IPR036770">
    <property type="entry name" value="Ankyrin_rpt-contain_sf"/>
</dbReference>
<protein>
    <submittedName>
        <fullName evidence="6">Transient receptor potential cation channel subfamily A member 1</fullName>
    </submittedName>
</protein>
<keyword evidence="3" id="KW-0812">Transmembrane</keyword>
<sequence>MASNGIVREILTRYNYEEWKILMKNYLRGENLWDVVEGGSALAPNDADKDAKVLHIIQLSCAPNMFDEIKHFESAQIAWNHLAAVCGYEFTAQSHIRRGVVSDNVNQHKKLYEFVEKGDWSGTRSYLREEREAIFWVPSSGRTVLHVATMEGHLKIVDGLVKLGKEALLEKQDEDGNTALALAAGYTGDMDIAKRIVNAEGGVGVLALPNNKGEIPLLLAANSGHKKMTRFLFLRTPPHILQQQSSRNRVLLLERCIQAHIFDVALKMLESYPELPTESISYGFGGLHELARMSSSFSNVAEVPDSESLQTLVYNLTDRTLLNFVLILLNVSWKLIMEFAIRGPQTGQRIQMVLQIVEETIFGQNKNEVPQILKYYKDRVAKFNSSQLGEASVNNAMLDAAKHGNVEFIKAMKEANHDLLWAMDNHGRGIFSYAVLYRKHNVFQLMQTLCGNKYAINYTTDMFGNNLLHLAARLGPFSDLNRRPGAALQMQREIQWFKAVEEVVHLKCREEKNNEGKKPREIFIETHKELMKDGEKWAKETAGTFAIVGVLVITVMFAAVFTVPGGYNPDTGVPIFVNKGAFTVFIISDVVSLFASIISVLIYVDIQTSRYAEIDFLQRLPLKIMSGLGFLSMSLVLMMVAFCAALSIVLQKSRNYVYLFEAVLILIIFPFGLILPSQLRLLLETFAFITSNPIAGSRNSRKHGFIRRILYC</sequence>
<evidence type="ECO:0000259" key="5">
    <source>
        <dbReference type="Pfam" id="PF13962"/>
    </source>
</evidence>
<reference evidence="6 7" key="1">
    <citation type="submission" date="2019-04" db="EMBL/GenBank/DDBJ databases">
        <title>An improved genome assembly and genetic linkage map for asparagus bean, Vigna unguiculata ssp. sesquipedialis.</title>
        <authorList>
            <person name="Xia Q."/>
            <person name="Zhang R."/>
            <person name="Dong Y."/>
        </authorList>
    </citation>
    <scope>NUCLEOTIDE SEQUENCE [LARGE SCALE GENOMIC DNA]</scope>
    <source>
        <tissue evidence="6">Leaf</tissue>
    </source>
</reference>
<dbReference type="Pfam" id="PF13961">
    <property type="entry name" value="DUF4219"/>
    <property type="match status" value="1"/>
</dbReference>
<dbReference type="PANTHER" id="PTHR24177:SF329">
    <property type="entry name" value="ANKYRIN REPEAT PROTEIN"/>
    <property type="match status" value="1"/>
</dbReference>
<dbReference type="AlphaFoldDB" id="A0A4D6LQN1"/>
<dbReference type="InterPro" id="IPR026961">
    <property type="entry name" value="PGG_dom"/>
</dbReference>
<evidence type="ECO:0000256" key="2">
    <source>
        <dbReference type="PROSITE-ProRule" id="PRU00023"/>
    </source>
</evidence>
<dbReference type="Gene3D" id="1.25.40.20">
    <property type="entry name" value="Ankyrin repeat-containing domain"/>
    <property type="match status" value="2"/>
</dbReference>
<evidence type="ECO:0000256" key="1">
    <source>
        <dbReference type="ARBA" id="ARBA00004413"/>
    </source>
</evidence>
<keyword evidence="6" id="KW-0675">Receptor</keyword>
<organism evidence="6 7">
    <name type="scientific">Vigna unguiculata</name>
    <name type="common">Cowpea</name>
    <dbReference type="NCBI Taxonomy" id="3917"/>
    <lineage>
        <taxon>Eukaryota</taxon>
        <taxon>Viridiplantae</taxon>
        <taxon>Streptophyta</taxon>
        <taxon>Embryophyta</taxon>
        <taxon>Tracheophyta</taxon>
        <taxon>Spermatophyta</taxon>
        <taxon>Magnoliopsida</taxon>
        <taxon>eudicotyledons</taxon>
        <taxon>Gunneridae</taxon>
        <taxon>Pentapetalae</taxon>
        <taxon>rosids</taxon>
        <taxon>fabids</taxon>
        <taxon>Fabales</taxon>
        <taxon>Fabaceae</taxon>
        <taxon>Papilionoideae</taxon>
        <taxon>50 kb inversion clade</taxon>
        <taxon>NPAAA clade</taxon>
        <taxon>indigoferoid/millettioid clade</taxon>
        <taxon>Phaseoleae</taxon>
        <taxon>Vigna</taxon>
    </lineage>
</organism>
<dbReference type="Proteomes" id="UP000501690">
    <property type="component" value="Linkage Group LG4"/>
</dbReference>
<feature type="domain" description="DUF4219" evidence="4">
    <location>
        <begin position="11"/>
        <end position="37"/>
    </location>
</feature>
<dbReference type="SMART" id="SM00248">
    <property type="entry name" value="ANK"/>
    <property type="match status" value="5"/>
</dbReference>
<keyword evidence="7" id="KW-1185">Reference proteome</keyword>
<dbReference type="PANTHER" id="PTHR24177">
    <property type="entry name" value="CASKIN"/>
    <property type="match status" value="1"/>
</dbReference>
<dbReference type="SUPFAM" id="SSF48403">
    <property type="entry name" value="Ankyrin repeat"/>
    <property type="match status" value="2"/>
</dbReference>
<name>A0A4D6LQN1_VIGUN</name>
<dbReference type="PROSITE" id="PS50297">
    <property type="entry name" value="ANK_REP_REGION"/>
    <property type="match status" value="1"/>
</dbReference>
<evidence type="ECO:0000313" key="6">
    <source>
        <dbReference type="EMBL" id="QCD90830.1"/>
    </source>
</evidence>
<feature type="transmembrane region" description="Helical" evidence="3">
    <location>
        <begin position="541"/>
        <end position="561"/>
    </location>
</feature>
<dbReference type="InterPro" id="IPR002110">
    <property type="entry name" value="Ankyrin_rpt"/>
</dbReference>
<comment type="subcellular location">
    <subcellularLocation>
        <location evidence="1">Cell membrane</location>
        <topology evidence="1">Peripheral membrane protein</topology>
        <orientation evidence="1">Cytoplasmic side</orientation>
    </subcellularLocation>
</comment>
<accession>A0A4D6LQN1</accession>
<keyword evidence="3" id="KW-1133">Transmembrane helix</keyword>
<dbReference type="PROSITE" id="PS50088">
    <property type="entry name" value="ANK_REPEAT"/>
    <property type="match status" value="1"/>
</dbReference>
<feature type="transmembrane region" description="Helical" evidence="3">
    <location>
        <begin position="625"/>
        <end position="650"/>
    </location>
</feature>
<gene>
    <name evidence="6" type="ORF">DEO72_LG4g1791</name>
</gene>
<dbReference type="Pfam" id="PF13962">
    <property type="entry name" value="PGG"/>
    <property type="match status" value="1"/>
</dbReference>
<evidence type="ECO:0000256" key="3">
    <source>
        <dbReference type="SAM" id="Phobius"/>
    </source>
</evidence>
<feature type="repeat" description="ANK" evidence="2">
    <location>
        <begin position="140"/>
        <end position="172"/>
    </location>
</feature>
<keyword evidence="3" id="KW-0472">Membrane</keyword>
<evidence type="ECO:0000259" key="4">
    <source>
        <dbReference type="Pfam" id="PF13961"/>
    </source>
</evidence>
<feature type="transmembrane region" description="Helical" evidence="3">
    <location>
        <begin position="656"/>
        <end position="675"/>
    </location>
</feature>
<dbReference type="GO" id="GO:0005886">
    <property type="term" value="C:plasma membrane"/>
    <property type="evidence" value="ECO:0007669"/>
    <property type="project" value="UniProtKB-SubCell"/>
</dbReference>
<proteinExistence type="predicted"/>
<dbReference type="EMBL" id="CP039348">
    <property type="protein sequence ID" value="QCD90830.1"/>
    <property type="molecule type" value="Genomic_DNA"/>
</dbReference>
<keyword evidence="2" id="KW-0040">ANK repeat</keyword>